<feature type="compositionally biased region" description="Basic residues" evidence="1">
    <location>
        <begin position="344"/>
        <end position="362"/>
    </location>
</feature>
<comment type="caution">
    <text evidence="2">The sequence shown here is derived from an EMBL/GenBank/DDBJ whole genome shotgun (WGS) entry which is preliminary data.</text>
</comment>
<name>A0AAV4BYZ9_9GAST</name>
<sequence>MPLKVFTLCFRIFLLTPFILRRYAYLPRKTSSKRKLKTIKIPVIKRRLSPRLGSMPITYPTRPSSDGVQKVLAMAKTHLTTDMKLQLAREDSGFSSLKDKGGYNCLLLDPKAAQPPNLTPWVSPLETPLNRQGPPALLPRPSTGKLQRLLRKESLYKEANSLARYEEMKIKQLELEDYLMKRLDKRRGSLLLRKQLLQPRIEPEGHEKTMMKMEKCETPPPLKPPILTFFEYGNRSNERNGIHFTMTRRQRGHNVITEWLGAPHVTDVIMRFLDVASVSETSFKGSEAKLQKSVPCNEPEKSGESESEFIPLFPALAVIGINQRYCPYSSSSTPKVYDQIQNQQHHHHHHHHHQHRHHHHRANPKVIGTSTDSEQHIAPQIYKNNRADGVILYFGENCLCWCPADRKSAQKSYTVEIGCTATHGQSAVGSTTMRNAGTVAITYSWVKCDHNDPFDLRRYRNLRFAFDYWGGTILPGETHRVPCLYKANDPGYFSEEWRLVTQPVLEAGAPIILRLWGITREESTSRRDLESIEQNLKTLITKSLVRQRVEKVIDYLPLKEIPLKDTRFPLIHLGPDLFHLKNPTLHYKSAPVYRLSKLRAIMEQMASVHIKSLLDRDSSSSSSGSDNSSVGSETVLPAKSDPMVTSRQFEQKYIDDSGEDHWKEDNNQTQEDEPPQRRKLNSESSGSSVDTEGSGLVEEAEDKVLAYIQTLTHQKMESNEEETVASLIDLLKKQTDLDHPDMTNLRKSYLRNQSKENTEKLKEGKVASAHPAFAADITIPNYVNIVDPNFHIGTLRKGILECAHLDYQEAAFEIMTEEVSKLYFR</sequence>
<evidence type="ECO:0000313" key="3">
    <source>
        <dbReference type="Proteomes" id="UP000735302"/>
    </source>
</evidence>
<feature type="compositionally biased region" description="Low complexity" evidence="1">
    <location>
        <begin position="619"/>
        <end position="632"/>
    </location>
</feature>
<dbReference type="PANTHER" id="PTHR48421">
    <property type="entry name" value="MYCBP-ASSOCIATED PROTEIN"/>
    <property type="match status" value="1"/>
</dbReference>
<evidence type="ECO:0000256" key="1">
    <source>
        <dbReference type="SAM" id="MobiDB-lite"/>
    </source>
</evidence>
<keyword evidence="3" id="KW-1185">Reference proteome</keyword>
<evidence type="ECO:0000313" key="2">
    <source>
        <dbReference type="EMBL" id="GFO24567.1"/>
    </source>
</evidence>
<dbReference type="PANTHER" id="PTHR48421:SF1">
    <property type="entry name" value="MYCBP-ASSOCIATED PROTEIN"/>
    <property type="match status" value="1"/>
</dbReference>
<dbReference type="AlphaFoldDB" id="A0AAV4BYZ9"/>
<feature type="region of interest" description="Disordered" evidence="1">
    <location>
        <begin position="284"/>
        <end position="305"/>
    </location>
</feature>
<dbReference type="EMBL" id="BLXT01005617">
    <property type="protein sequence ID" value="GFO24567.1"/>
    <property type="molecule type" value="Genomic_DNA"/>
</dbReference>
<proteinExistence type="predicted"/>
<dbReference type="Proteomes" id="UP000735302">
    <property type="component" value="Unassembled WGS sequence"/>
</dbReference>
<protein>
    <submittedName>
        <fullName evidence="2">Mycbp-associated protein</fullName>
    </submittedName>
</protein>
<feature type="region of interest" description="Disordered" evidence="1">
    <location>
        <begin position="340"/>
        <end position="362"/>
    </location>
</feature>
<accession>A0AAV4BYZ9</accession>
<feature type="compositionally biased region" description="Polar residues" evidence="1">
    <location>
        <begin position="682"/>
        <end position="691"/>
    </location>
</feature>
<dbReference type="InterPro" id="IPR032707">
    <property type="entry name" value="MYCBPAP"/>
</dbReference>
<organism evidence="2 3">
    <name type="scientific">Plakobranchus ocellatus</name>
    <dbReference type="NCBI Taxonomy" id="259542"/>
    <lineage>
        <taxon>Eukaryota</taxon>
        <taxon>Metazoa</taxon>
        <taxon>Spiralia</taxon>
        <taxon>Lophotrochozoa</taxon>
        <taxon>Mollusca</taxon>
        <taxon>Gastropoda</taxon>
        <taxon>Heterobranchia</taxon>
        <taxon>Euthyneura</taxon>
        <taxon>Panpulmonata</taxon>
        <taxon>Sacoglossa</taxon>
        <taxon>Placobranchoidea</taxon>
        <taxon>Plakobranchidae</taxon>
        <taxon>Plakobranchus</taxon>
    </lineage>
</organism>
<feature type="region of interest" description="Disordered" evidence="1">
    <location>
        <begin position="614"/>
        <end position="696"/>
    </location>
</feature>
<dbReference type="Pfam" id="PF14646">
    <property type="entry name" value="MYCBPAP"/>
    <property type="match status" value="1"/>
</dbReference>
<feature type="compositionally biased region" description="Basic and acidic residues" evidence="1">
    <location>
        <begin position="649"/>
        <end position="666"/>
    </location>
</feature>
<gene>
    <name evidence="2" type="ORF">PoB_005107200</name>
</gene>
<reference evidence="2 3" key="1">
    <citation type="journal article" date="2021" name="Elife">
        <title>Chloroplast acquisition without the gene transfer in kleptoplastic sea slugs, Plakobranchus ocellatus.</title>
        <authorList>
            <person name="Maeda T."/>
            <person name="Takahashi S."/>
            <person name="Yoshida T."/>
            <person name="Shimamura S."/>
            <person name="Takaki Y."/>
            <person name="Nagai Y."/>
            <person name="Toyoda A."/>
            <person name="Suzuki Y."/>
            <person name="Arimoto A."/>
            <person name="Ishii H."/>
            <person name="Satoh N."/>
            <person name="Nishiyama T."/>
            <person name="Hasebe M."/>
            <person name="Maruyama T."/>
            <person name="Minagawa J."/>
            <person name="Obokata J."/>
            <person name="Shigenobu S."/>
        </authorList>
    </citation>
    <scope>NUCLEOTIDE SEQUENCE [LARGE SCALE GENOMIC DNA]</scope>
</reference>